<feature type="transmembrane region" description="Helical" evidence="1">
    <location>
        <begin position="21"/>
        <end position="42"/>
    </location>
</feature>
<dbReference type="Pfam" id="PF16938">
    <property type="entry name" value="Phage_holin_Dp1"/>
    <property type="match status" value="1"/>
</dbReference>
<gene>
    <name evidence="2" type="ORF">DMP05_08290</name>
</gene>
<protein>
    <submittedName>
        <fullName evidence="2">Holin</fullName>
    </submittedName>
</protein>
<dbReference type="EMBL" id="QIBZ01000016">
    <property type="protein sequence ID" value="RNM33529.1"/>
    <property type="molecule type" value="Genomic_DNA"/>
</dbReference>
<dbReference type="OrthoDB" id="3237235at2"/>
<dbReference type="Proteomes" id="UP000271472">
    <property type="component" value="Unassembled WGS sequence"/>
</dbReference>
<name>A0A3N0I958_9ACTN</name>
<dbReference type="InterPro" id="IPR031612">
    <property type="entry name" value="Phage_holin_Dp1"/>
</dbReference>
<comment type="caution">
    <text evidence="2">The sequence shown here is derived from an EMBL/GenBank/DDBJ whole genome shotgun (WGS) entry which is preliminary data.</text>
</comment>
<keyword evidence="1" id="KW-0812">Transmembrane</keyword>
<dbReference type="RefSeq" id="WP_123219999.1">
    <property type="nucleotide sequence ID" value="NZ_JACHYQ010000003.1"/>
</dbReference>
<feature type="transmembrane region" description="Helical" evidence="1">
    <location>
        <begin position="48"/>
        <end position="69"/>
    </location>
</feature>
<keyword evidence="1" id="KW-1133">Transmembrane helix</keyword>
<organism evidence="2 3">
    <name type="scientific">Slackia isoflavoniconvertens</name>
    <dbReference type="NCBI Taxonomy" id="572010"/>
    <lineage>
        <taxon>Bacteria</taxon>
        <taxon>Bacillati</taxon>
        <taxon>Actinomycetota</taxon>
        <taxon>Coriobacteriia</taxon>
        <taxon>Eggerthellales</taxon>
        <taxon>Eggerthellaceae</taxon>
        <taxon>Slackia</taxon>
    </lineage>
</organism>
<keyword evidence="1" id="KW-0472">Membrane</keyword>
<evidence type="ECO:0000313" key="2">
    <source>
        <dbReference type="EMBL" id="RNM33529.1"/>
    </source>
</evidence>
<reference evidence="3" key="1">
    <citation type="submission" date="2018-05" db="EMBL/GenBank/DDBJ databases">
        <title>Genome Sequencing of selected type strains of the family Eggerthellaceae.</title>
        <authorList>
            <person name="Danylec N."/>
            <person name="Stoll D.A."/>
            <person name="Doetsch A."/>
            <person name="Huch M."/>
        </authorList>
    </citation>
    <scope>NUCLEOTIDE SEQUENCE [LARGE SCALE GENOMIC DNA]</scope>
    <source>
        <strain evidence="3">DSM 22006</strain>
    </source>
</reference>
<accession>A0A3N0I958</accession>
<dbReference type="AlphaFoldDB" id="A0A3N0I958"/>
<evidence type="ECO:0000256" key="1">
    <source>
        <dbReference type="SAM" id="Phobius"/>
    </source>
</evidence>
<proteinExistence type="predicted"/>
<dbReference type="GeneID" id="98663163"/>
<sequence>MEEKNVPDWLIPNRVYDVLKWVGLIACPALAVFVQAVGPAWGFADTSAVVLTLNAFGALIGVLIGASALKGAAND</sequence>
<keyword evidence="3" id="KW-1185">Reference proteome</keyword>
<evidence type="ECO:0000313" key="3">
    <source>
        <dbReference type="Proteomes" id="UP000271472"/>
    </source>
</evidence>